<accession>A0AB39U1U3</accession>
<protein>
    <submittedName>
        <fullName evidence="2">Uncharacterized protein</fullName>
    </submittedName>
</protein>
<evidence type="ECO:0000256" key="1">
    <source>
        <dbReference type="SAM" id="MobiDB-lite"/>
    </source>
</evidence>
<sequence>MQDRCARPGCVRTVKNIDRHRACSAVCQHILLQIENAERVCNALGDEGLTGQYRDVITAWSEAWTRAQELDYRLYQEAKSVGMRASDWESLKRGKASHPPS</sequence>
<organism evidence="2">
    <name type="scientific">Mycolicibacterium phage Anya</name>
    <dbReference type="NCBI Taxonomy" id="3240802"/>
    <lineage>
        <taxon>Viruses</taxon>
        <taxon>Duplodnaviria</taxon>
        <taxon>Heunggongvirae</taxon>
        <taxon>Uroviricota</taxon>
        <taxon>Caudoviricetes</taxon>
    </lineage>
</organism>
<name>A0AB39U1U3_9CAUD</name>
<evidence type="ECO:0000313" key="2">
    <source>
        <dbReference type="EMBL" id="XDR06123.1"/>
    </source>
</evidence>
<proteinExistence type="predicted"/>
<reference evidence="2" key="1">
    <citation type="submission" date="2023-07" db="EMBL/GenBank/DDBJ databases">
        <title>Novel Phage-like Particles from Mycolicibacterium aichiense.</title>
        <authorList>
            <person name="Saha M.S."/>
            <person name="Roman A."/>
            <person name="Doherty M."/>
            <person name="Shijo M."/>
            <person name="Riddick Z."/>
        </authorList>
    </citation>
    <scope>NUCLEOTIDE SEQUENCE</scope>
</reference>
<dbReference type="EMBL" id="OR387111">
    <property type="protein sequence ID" value="XDR06123.1"/>
    <property type="molecule type" value="Genomic_DNA"/>
</dbReference>
<feature type="region of interest" description="Disordered" evidence="1">
    <location>
        <begin position="81"/>
        <end position="101"/>
    </location>
</feature>